<organism evidence="1 2">
    <name type="scientific">Ideonella margarita</name>
    <dbReference type="NCBI Taxonomy" id="2984191"/>
    <lineage>
        <taxon>Bacteria</taxon>
        <taxon>Pseudomonadati</taxon>
        <taxon>Pseudomonadota</taxon>
        <taxon>Betaproteobacteria</taxon>
        <taxon>Burkholderiales</taxon>
        <taxon>Sphaerotilaceae</taxon>
        <taxon>Ideonella</taxon>
    </lineage>
</organism>
<accession>A0ABU9C8V8</accession>
<evidence type="ECO:0000313" key="2">
    <source>
        <dbReference type="Proteomes" id="UP001379945"/>
    </source>
</evidence>
<dbReference type="RefSeq" id="WP_341399967.1">
    <property type="nucleotide sequence ID" value="NZ_JBBUTI010000010.1"/>
</dbReference>
<evidence type="ECO:0000313" key="1">
    <source>
        <dbReference type="EMBL" id="MEK8047660.1"/>
    </source>
</evidence>
<protein>
    <submittedName>
        <fullName evidence="1">Uncharacterized protein</fullName>
    </submittedName>
</protein>
<sequence length="119" mass="13223">MPVATDTNAELDSSLQWLLPNQHGDPVTCLQRIRMICLGNPDLFSTLLTVVATHQGVPRERLAAAVQQFRPDLRSFSQEDVVSLFNGLWNGGRSGFDSVLRTRKSGERKASAMPFLRPD</sequence>
<dbReference type="Proteomes" id="UP001379945">
    <property type="component" value="Unassembled WGS sequence"/>
</dbReference>
<keyword evidence="2" id="KW-1185">Reference proteome</keyword>
<reference evidence="1 2" key="1">
    <citation type="submission" date="2024-04" db="EMBL/GenBank/DDBJ databases">
        <title>Novel species of the genus Ideonella isolated from streams.</title>
        <authorList>
            <person name="Lu H."/>
        </authorList>
    </citation>
    <scope>NUCLEOTIDE SEQUENCE [LARGE SCALE GENOMIC DNA]</scope>
    <source>
        <strain evidence="1 2">LYT19W</strain>
    </source>
</reference>
<gene>
    <name evidence="1" type="ORF">AACH00_14960</name>
</gene>
<proteinExistence type="predicted"/>
<dbReference type="EMBL" id="JBBUTI010000010">
    <property type="protein sequence ID" value="MEK8047660.1"/>
    <property type="molecule type" value="Genomic_DNA"/>
</dbReference>
<comment type="caution">
    <text evidence="1">The sequence shown here is derived from an EMBL/GenBank/DDBJ whole genome shotgun (WGS) entry which is preliminary data.</text>
</comment>
<name>A0ABU9C8V8_9BURK</name>